<dbReference type="SMART" id="SM00086">
    <property type="entry name" value="PAC"/>
    <property type="match status" value="2"/>
</dbReference>
<evidence type="ECO:0000313" key="6">
    <source>
        <dbReference type="EMBL" id="HGE78282.1"/>
    </source>
</evidence>
<dbReference type="InterPro" id="IPR000700">
    <property type="entry name" value="PAS-assoc_C"/>
</dbReference>
<dbReference type="PANTHER" id="PTHR45228">
    <property type="entry name" value="CYCLIC DI-GMP PHOSPHODIESTERASE TM_0186-RELATED"/>
    <property type="match status" value="1"/>
</dbReference>
<dbReference type="AlphaFoldDB" id="A0A7V3VU73"/>
<feature type="domain" description="HD-GYP" evidence="5">
    <location>
        <begin position="544"/>
        <end position="736"/>
    </location>
</feature>
<reference evidence="6" key="1">
    <citation type="journal article" date="2020" name="mSystems">
        <title>Genome- and Community-Level Interaction Insights into Carbon Utilization and Element Cycling Functions of Hydrothermarchaeota in Hydrothermal Sediment.</title>
        <authorList>
            <person name="Zhou Z."/>
            <person name="Liu Y."/>
            <person name="Xu W."/>
            <person name="Pan J."/>
            <person name="Luo Z.H."/>
            <person name="Li M."/>
        </authorList>
    </citation>
    <scope>NUCLEOTIDE SEQUENCE [LARGE SCALE GENOMIC DNA]</scope>
    <source>
        <strain evidence="6">SpSt-961</strain>
    </source>
</reference>
<accession>A0A7V3VU73</accession>
<dbReference type="PROSITE" id="PS50110">
    <property type="entry name" value="RESPONSE_REGULATORY"/>
    <property type="match status" value="1"/>
</dbReference>
<dbReference type="InterPro" id="IPR037522">
    <property type="entry name" value="HD_GYP_dom"/>
</dbReference>
<dbReference type="GO" id="GO:0000160">
    <property type="term" value="P:phosphorelay signal transduction system"/>
    <property type="evidence" value="ECO:0007669"/>
    <property type="project" value="InterPro"/>
</dbReference>
<organism evidence="6">
    <name type="scientific">candidate division WOR-3 bacterium</name>
    <dbReference type="NCBI Taxonomy" id="2052148"/>
    <lineage>
        <taxon>Bacteria</taxon>
        <taxon>Bacteria division WOR-3</taxon>
    </lineage>
</organism>
<evidence type="ECO:0000256" key="1">
    <source>
        <dbReference type="PROSITE-ProRule" id="PRU00169"/>
    </source>
</evidence>
<dbReference type="InterPro" id="IPR052020">
    <property type="entry name" value="Cyclic_di-GMP/3'3'-cGAMP_PDE"/>
</dbReference>
<dbReference type="SUPFAM" id="SSF55785">
    <property type="entry name" value="PYP-like sensor domain (PAS domain)"/>
    <property type="match status" value="3"/>
</dbReference>
<protein>
    <submittedName>
        <fullName evidence="6">PAS domain S-box protein</fullName>
    </submittedName>
</protein>
<dbReference type="NCBIfam" id="TIGR00277">
    <property type="entry name" value="HDIG"/>
    <property type="match status" value="1"/>
</dbReference>
<feature type="domain" description="PAC" evidence="4">
    <location>
        <begin position="487"/>
        <end position="539"/>
    </location>
</feature>
<dbReference type="Pfam" id="PF00072">
    <property type="entry name" value="Response_reg"/>
    <property type="match status" value="1"/>
</dbReference>
<dbReference type="SMART" id="SM00448">
    <property type="entry name" value="REC"/>
    <property type="match status" value="1"/>
</dbReference>
<feature type="domain" description="PAC" evidence="4">
    <location>
        <begin position="353"/>
        <end position="406"/>
    </location>
</feature>
<dbReference type="InterPro" id="IPR001789">
    <property type="entry name" value="Sig_transdc_resp-reg_receiver"/>
</dbReference>
<dbReference type="PROSITE" id="PS50113">
    <property type="entry name" value="PAC"/>
    <property type="match status" value="3"/>
</dbReference>
<dbReference type="PROSITE" id="PS50112">
    <property type="entry name" value="PAS"/>
    <property type="match status" value="1"/>
</dbReference>
<dbReference type="InterPro" id="IPR000014">
    <property type="entry name" value="PAS"/>
</dbReference>
<dbReference type="NCBIfam" id="TIGR00229">
    <property type="entry name" value="sensory_box"/>
    <property type="match status" value="3"/>
</dbReference>
<sequence>MKVLLIDDSVERISLLKDVLSGAGYDVKTATNCIDAFKILYENGFELIITSILHPIYEGLSLCYRLKRDDKTKGIPVIIYTQVPFDKSDIEFLSNLGADVVIDFSKSETEIVSKVKNLIENIQTGTLKVKSPISGIEKGLLQTYSRHFLEKFEGVSAKYQTLFESAADGIMILKDYKFVECNRKALEMFGCRAEDIMGKYPYEFSPEIQPDGMVSKEKAIRMMDEALRGNPILFEWRHKRLEGSLFDTEVSLRRFDLHDGVYLLALVRDITERKRMEEQLRKSEEMFRTVFNSALDCIFIKNRALRYVMVNKFAAEIFGLSQEDFIGKLDTEIFGEEQAKIISAEDQRVLHGETVELISKRMVKGVERVFHFIKVPLYDEKGEIWGLCGIARDITEMEKIREDLVKSQERLRLISDNITEVIFILNMDLKFMYLTPSIKIIGYEIKELLENGIEKLLTRESYLDVMKVLKEELEIERLPVKDTKRYRSLLLQMKKKDGSTIWAETSFKFIRGEDDKPVGILGVARDVTETYEAHQELNRSYKQLDRLLEGAVTALAAAVEKRDPYTAGHQRRVTELCQAIAREMGLSENVIHYLRIAGLLHDVGKIYVPAEILAKPATLTPAEFEIIKTHPQVGYEILKPVDFPWPIPEIVLQHHEKNDGSGYPQGLTGDKIMLEAKILCVADIVEAMMSHRPYRPALGIDQALEDINKGRGIKFDPEIVDICIKLFREKGFRFSK</sequence>
<name>A0A7V3VU73_UNCW3</name>
<comment type="caution">
    <text evidence="6">The sequence shown here is derived from an EMBL/GenBank/DDBJ whole genome shotgun (WGS) entry which is preliminary data.</text>
</comment>
<dbReference type="InterPro" id="IPR003607">
    <property type="entry name" value="HD/PDEase_dom"/>
</dbReference>
<dbReference type="CDD" id="cd00130">
    <property type="entry name" value="PAS"/>
    <property type="match status" value="3"/>
</dbReference>
<feature type="domain" description="PAC" evidence="4">
    <location>
        <begin position="232"/>
        <end position="282"/>
    </location>
</feature>
<dbReference type="Gene3D" id="1.10.3210.10">
    <property type="entry name" value="Hypothetical protein af1432"/>
    <property type="match status" value="1"/>
</dbReference>
<proteinExistence type="predicted"/>
<evidence type="ECO:0000259" key="5">
    <source>
        <dbReference type="PROSITE" id="PS51832"/>
    </source>
</evidence>
<evidence type="ECO:0000259" key="3">
    <source>
        <dbReference type="PROSITE" id="PS50112"/>
    </source>
</evidence>
<dbReference type="InterPro" id="IPR013656">
    <property type="entry name" value="PAS_4"/>
</dbReference>
<dbReference type="Gene3D" id="3.30.450.20">
    <property type="entry name" value="PAS domain"/>
    <property type="match status" value="3"/>
</dbReference>
<dbReference type="SUPFAM" id="SSF52172">
    <property type="entry name" value="CheY-like"/>
    <property type="match status" value="1"/>
</dbReference>
<feature type="domain" description="Response regulatory" evidence="2">
    <location>
        <begin position="2"/>
        <end position="119"/>
    </location>
</feature>
<dbReference type="InterPro" id="IPR011006">
    <property type="entry name" value="CheY-like_superfamily"/>
</dbReference>
<dbReference type="Pfam" id="PF13426">
    <property type="entry name" value="PAS_9"/>
    <property type="match status" value="2"/>
</dbReference>
<dbReference type="EMBL" id="DTOZ01000128">
    <property type="protein sequence ID" value="HGE78282.1"/>
    <property type="molecule type" value="Genomic_DNA"/>
</dbReference>
<feature type="domain" description="PAS" evidence="3">
    <location>
        <begin position="283"/>
        <end position="353"/>
    </location>
</feature>
<dbReference type="InterPro" id="IPR006675">
    <property type="entry name" value="HDIG_dom"/>
</dbReference>
<dbReference type="PANTHER" id="PTHR45228:SF1">
    <property type="entry name" value="CYCLIC DI-GMP PHOSPHODIESTERASE TM_0186"/>
    <property type="match status" value="1"/>
</dbReference>
<dbReference type="SMART" id="SM00471">
    <property type="entry name" value="HDc"/>
    <property type="match status" value="1"/>
</dbReference>
<dbReference type="Pfam" id="PF13487">
    <property type="entry name" value="HD_5"/>
    <property type="match status" value="1"/>
</dbReference>
<evidence type="ECO:0000259" key="4">
    <source>
        <dbReference type="PROSITE" id="PS50113"/>
    </source>
</evidence>
<evidence type="ECO:0000259" key="2">
    <source>
        <dbReference type="PROSITE" id="PS50110"/>
    </source>
</evidence>
<dbReference type="SMART" id="SM00091">
    <property type="entry name" value="PAS"/>
    <property type="match status" value="3"/>
</dbReference>
<dbReference type="SUPFAM" id="SSF109604">
    <property type="entry name" value="HD-domain/PDEase-like"/>
    <property type="match status" value="1"/>
</dbReference>
<dbReference type="InterPro" id="IPR001610">
    <property type="entry name" value="PAC"/>
</dbReference>
<dbReference type="PROSITE" id="PS51832">
    <property type="entry name" value="HD_GYP"/>
    <property type="match status" value="1"/>
</dbReference>
<dbReference type="Gene3D" id="3.40.50.2300">
    <property type="match status" value="1"/>
</dbReference>
<dbReference type="InterPro" id="IPR035965">
    <property type="entry name" value="PAS-like_dom_sf"/>
</dbReference>
<dbReference type="CDD" id="cd00077">
    <property type="entry name" value="HDc"/>
    <property type="match status" value="1"/>
</dbReference>
<dbReference type="Pfam" id="PF08448">
    <property type="entry name" value="PAS_4"/>
    <property type="match status" value="1"/>
</dbReference>
<comment type="caution">
    <text evidence="1">Lacks conserved residue(s) required for the propagation of feature annotation.</text>
</comment>
<gene>
    <name evidence="6" type="ORF">ENX68_04700</name>
</gene>